<organism evidence="1 2">
    <name type="scientific">Methylopila turkensis</name>
    <dbReference type="NCBI Taxonomy" id="1437816"/>
    <lineage>
        <taxon>Bacteria</taxon>
        <taxon>Pseudomonadati</taxon>
        <taxon>Pseudomonadota</taxon>
        <taxon>Alphaproteobacteria</taxon>
        <taxon>Hyphomicrobiales</taxon>
        <taxon>Methylopilaceae</taxon>
        <taxon>Methylopila</taxon>
    </lineage>
</organism>
<sequence length="131" mass="14703">MTLWWGASPAGTDPQLTELEKDILGRFHVAYSDKGFPDISELQVEYREHTGAGRYTYLGHPGVVALPDGWHGVGNYCHFEMDGLPYGGTYGLFIEKQKIKILELSVIGECEWYGSENSWRIADPKTGEFSD</sequence>
<evidence type="ECO:0000313" key="1">
    <source>
        <dbReference type="EMBL" id="GLK79892.1"/>
    </source>
</evidence>
<gene>
    <name evidence="1" type="ORF">GCM10008174_16330</name>
</gene>
<dbReference type="EMBL" id="BSFL01000002">
    <property type="protein sequence ID" value="GLK79892.1"/>
    <property type="molecule type" value="Genomic_DNA"/>
</dbReference>
<dbReference type="Proteomes" id="UP001143309">
    <property type="component" value="Unassembled WGS sequence"/>
</dbReference>
<dbReference type="AlphaFoldDB" id="A0A9W6JMH7"/>
<name>A0A9W6JMH7_9HYPH</name>
<protein>
    <submittedName>
        <fullName evidence="1">Uncharacterized protein</fullName>
    </submittedName>
</protein>
<evidence type="ECO:0000313" key="2">
    <source>
        <dbReference type="Proteomes" id="UP001143309"/>
    </source>
</evidence>
<keyword evidence="2" id="KW-1185">Reference proteome</keyword>
<comment type="caution">
    <text evidence="1">The sequence shown here is derived from an EMBL/GenBank/DDBJ whole genome shotgun (WGS) entry which is preliminary data.</text>
</comment>
<reference evidence="1" key="1">
    <citation type="journal article" date="2014" name="Int. J. Syst. Evol. Microbiol.">
        <title>Complete genome sequence of Corynebacterium casei LMG S-19264T (=DSM 44701T), isolated from a smear-ripened cheese.</title>
        <authorList>
            <consortium name="US DOE Joint Genome Institute (JGI-PGF)"/>
            <person name="Walter F."/>
            <person name="Albersmeier A."/>
            <person name="Kalinowski J."/>
            <person name="Ruckert C."/>
        </authorList>
    </citation>
    <scope>NUCLEOTIDE SEQUENCE</scope>
    <source>
        <strain evidence="1">VKM B-2748</strain>
    </source>
</reference>
<proteinExistence type="predicted"/>
<accession>A0A9W6JMH7</accession>
<reference evidence="1" key="2">
    <citation type="submission" date="2023-01" db="EMBL/GenBank/DDBJ databases">
        <authorList>
            <person name="Sun Q."/>
            <person name="Evtushenko L."/>
        </authorList>
    </citation>
    <scope>NUCLEOTIDE SEQUENCE</scope>
    <source>
        <strain evidence="1">VKM B-2748</strain>
    </source>
</reference>
<dbReference type="RefSeq" id="WP_271200377.1">
    <property type="nucleotide sequence ID" value="NZ_BSFL01000002.1"/>
</dbReference>